<dbReference type="PROSITE" id="PS51257">
    <property type="entry name" value="PROKAR_LIPOPROTEIN"/>
    <property type="match status" value="1"/>
</dbReference>
<evidence type="ECO:0000256" key="2">
    <source>
        <dbReference type="SAM" id="SignalP"/>
    </source>
</evidence>
<dbReference type="InterPro" id="IPR000866">
    <property type="entry name" value="AhpC/TSA"/>
</dbReference>
<dbReference type="InterPro" id="IPR013766">
    <property type="entry name" value="Thioredoxin_domain"/>
</dbReference>
<evidence type="ECO:0000313" key="4">
    <source>
        <dbReference type="EMBL" id="TKJ40260.1"/>
    </source>
</evidence>
<dbReference type="EMBL" id="NJBN01000005">
    <property type="protein sequence ID" value="TKJ40260.1"/>
    <property type="molecule type" value="Genomic_DNA"/>
</dbReference>
<feature type="chain" id="PRO_5021924131" description="Thioredoxin domain-containing protein" evidence="2">
    <location>
        <begin position="23"/>
        <end position="184"/>
    </location>
</feature>
<dbReference type="AlphaFoldDB" id="A0A532UZ83"/>
<name>A0A532UZ83_UNCL8</name>
<feature type="domain" description="Thioredoxin" evidence="3">
    <location>
        <begin position="38"/>
        <end position="183"/>
    </location>
</feature>
<dbReference type="PANTHER" id="PTHR42852">
    <property type="entry name" value="THIOL:DISULFIDE INTERCHANGE PROTEIN DSBE"/>
    <property type="match status" value="1"/>
</dbReference>
<dbReference type="CDD" id="cd02966">
    <property type="entry name" value="TlpA_like_family"/>
    <property type="match status" value="1"/>
</dbReference>
<evidence type="ECO:0000259" key="3">
    <source>
        <dbReference type="PROSITE" id="PS51352"/>
    </source>
</evidence>
<dbReference type="PANTHER" id="PTHR42852:SF13">
    <property type="entry name" value="PROTEIN DIPZ"/>
    <property type="match status" value="1"/>
</dbReference>
<dbReference type="SUPFAM" id="SSF52833">
    <property type="entry name" value="Thioredoxin-like"/>
    <property type="match status" value="1"/>
</dbReference>
<dbReference type="Pfam" id="PF00578">
    <property type="entry name" value="AhpC-TSA"/>
    <property type="match status" value="1"/>
</dbReference>
<dbReference type="Gene3D" id="3.40.30.10">
    <property type="entry name" value="Glutaredoxin"/>
    <property type="match status" value="1"/>
</dbReference>
<sequence>MIKRITGFILVFALTAALIACASDKKDQETQNTATAQAAKLTKAPDFKLQDENGENLSLADLKGKVVILDFWATWCPPCRNEIPHFIELQNTYGDKGLMVVGISVDQKGWSVVSPFIEEQGINYPVLLTDGEAYGNYQRLIPANMQGSIPFTFIIDREGNITERFVGYRDKAVFENAAKPLLRQ</sequence>
<keyword evidence="2" id="KW-0732">Signal</keyword>
<protein>
    <recommendedName>
        <fullName evidence="3">Thioredoxin domain-containing protein</fullName>
    </recommendedName>
</protein>
<feature type="signal peptide" evidence="2">
    <location>
        <begin position="1"/>
        <end position="22"/>
    </location>
</feature>
<gene>
    <name evidence="4" type="ORF">CEE37_08005</name>
</gene>
<evidence type="ECO:0000313" key="5">
    <source>
        <dbReference type="Proteomes" id="UP000319619"/>
    </source>
</evidence>
<reference evidence="4 5" key="1">
    <citation type="submission" date="2017-06" db="EMBL/GenBank/DDBJ databases">
        <title>Novel microbial phyla capable of carbon fixation and sulfur reduction in deep-sea sediments.</title>
        <authorList>
            <person name="Huang J."/>
            <person name="Baker B."/>
            <person name="Wang Y."/>
        </authorList>
    </citation>
    <scope>NUCLEOTIDE SEQUENCE [LARGE SCALE GENOMIC DNA]</scope>
    <source>
        <strain evidence="4">B3_LCP</strain>
    </source>
</reference>
<organism evidence="4 5">
    <name type="scientific">candidate division LCP-89 bacterium B3_LCP</name>
    <dbReference type="NCBI Taxonomy" id="2012998"/>
    <lineage>
        <taxon>Bacteria</taxon>
        <taxon>Pseudomonadati</taxon>
        <taxon>Bacteria division LCP-89</taxon>
    </lineage>
</organism>
<comment type="caution">
    <text evidence="4">The sequence shown here is derived from an EMBL/GenBank/DDBJ whole genome shotgun (WGS) entry which is preliminary data.</text>
</comment>
<evidence type="ECO:0000256" key="1">
    <source>
        <dbReference type="ARBA" id="ARBA00023284"/>
    </source>
</evidence>
<keyword evidence="1" id="KW-0676">Redox-active center</keyword>
<dbReference type="GO" id="GO:0016209">
    <property type="term" value="F:antioxidant activity"/>
    <property type="evidence" value="ECO:0007669"/>
    <property type="project" value="InterPro"/>
</dbReference>
<dbReference type="InterPro" id="IPR050553">
    <property type="entry name" value="Thioredoxin_ResA/DsbE_sf"/>
</dbReference>
<dbReference type="InterPro" id="IPR036249">
    <property type="entry name" value="Thioredoxin-like_sf"/>
</dbReference>
<dbReference type="GO" id="GO:0016491">
    <property type="term" value="F:oxidoreductase activity"/>
    <property type="evidence" value="ECO:0007669"/>
    <property type="project" value="InterPro"/>
</dbReference>
<dbReference type="PROSITE" id="PS00194">
    <property type="entry name" value="THIOREDOXIN_1"/>
    <property type="match status" value="1"/>
</dbReference>
<dbReference type="Proteomes" id="UP000319619">
    <property type="component" value="Unassembled WGS sequence"/>
</dbReference>
<accession>A0A532UZ83</accession>
<proteinExistence type="predicted"/>
<dbReference type="InterPro" id="IPR017937">
    <property type="entry name" value="Thioredoxin_CS"/>
</dbReference>
<dbReference type="PROSITE" id="PS51352">
    <property type="entry name" value="THIOREDOXIN_2"/>
    <property type="match status" value="1"/>
</dbReference>